<gene>
    <name evidence="3" type="ORF">H8702_06610</name>
</gene>
<feature type="region of interest" description="Disordered" evidence="1">
    <location>
        <begin position="257"/>
        <end position="295"/>
    </location>
</feature>
<dbReference type="EMBL" id="JACRTL010000003">
    <property type="protein sequence ID" value="MBC8610794.1"/>
    <property type="molecule type" value="Genomic_DNA"/>
</dbReference>
<dbReference type="Pfam" id="PF09681">
    <property type="entry name" value="Phage_rep_org_N"/>
    <property type="match status" value="1"/>
</dbReference>
<dbReference type="InterPro" id="IPR010056">
    <property type="entry name" value="Phage_rep_org__N"/>
</dbReference>
<dbReference type="Proteomes" id="UP000632659">
    <property type="component" value="Unassembled WGS sequence"/>
</dbReference>
<protein>
    <submittedName>
        <fullName evidence="3">Phage replisome organizer N-terminal domain-containing protein</fullName>
    </submittedName>
</protein>
<name>A0A8J6TQ23_9FIRM</name>
<proteinExistence type="predicted"/>
<dbReference type="NCBIfam" id="TIGR01714">
    <property type="entry name" value="phage_rep_org_N"/>
    <property type="match status" value="1"/>
</dbReference>
<evidence type="ECO:0000256" key="1">
    <source>
        <dbReference type="SAM" id="MobiDB-lite"/>
    </source>
</evidence>
<feature type="compositionally biased region" description="Basic and acidic residues" evidence="1">
    <location>
        <begin position="156"/>
        <end position="176"/>
    </location>
</feature>
<comment type="caution">
    <text evidence="3">The sequence shown here is derived from an EMBL/GenBank/DDBJ whole genome shotgun (WGS) entry which is preliminary data.</text>
</comment>
<feature type="compositionally biased region" description="Polar residues" evidence="1">
    <location>
        <begin position="143"/>
        <end position="153"/>
    </location>
</feature>
<dbReference type="RefSeq" id="WP_187536454.1">
    <property type="nucleotide sequence ID" value="NZ_JACRTL010000003.1"/>
</dbReference>
<accession>A0A8J6TQ23</accession>
<organism evidence="3 4">
    <name type="scientific">Massiliimalia timonensis</name>
    <dbReference type="NCBI Taxonomy" id="1987501"/>
    <lineage>
        <taxon>Bacteria</taxon>
        <taxon>Bacillati</taxon>
        <taxon>Bacillota</taxon>
        <taxon>Clostridia</taxon>
        <taxon>Eubacteriales</taxon>
        <taxon>Oscillospiraceae</taxon>
        <taxon>Massiliimalia</taxon>
    </lineage>
</organism>
<feature type="compositionally biased region" description="Low complexity" evidence="1">
    <location>
        <begin position="180"/>
        <end position="190"/>
    </location>
</feature>
<evidence type="ECO:0000313" key="4">
    <source>
        <dbReference type="Proteomes" id="UP000632659"/>
    </source>
</evidence>
<evidence type="ECO:0000313" key="3">
    <source>
        <dbReference type="EMBL" id="MBC8610794.1"/>
    </source>
</evidence>
<sequence>MAKEYRYWWLKLEKDFFNRKFMKKLRRLDNGAVYTIIYLKMQLESLQNGGVLSFQDTEDTFEEELAFVIDEDLKDTIETVKFLKKYGLLVELTETANELELTEVVNNIDSEGASARRVRKYRSKASQSNEEASQSNEEALQCNEETSQNNGNDVTLLRREREEKEKYKETEKRESKAYQSPTSPTFSEPSVSVSSPSLLCGTFGNVSLTQVQLDWLANKYPDDYMGKIDHLSEYMYDTGKTYKYHFRKIREWAEQDEKKKKNLGKTGEVEDQGYDLESESKRPIPPKPDNVDMTDEEWKIHIEKLRE</sequence>
<keyword evidence="4" id="KW-1185">Reference proteome</keyword>
<reference evidence="3" key="1">
    <citation type="submission" date="2020-08" db="EMBL/GenBank/DDBJ databases">
        <title>Genome public.</title>
        <authorList>
            <person name="Liu C."/>
            <person name="Sun Q."/>
        </authorList>
    </citation>
    <scope>NUCLEOTIDE SEQUENCE</scope>
    <source>
        <strain evidence="3">NSJ-15</strain>
    </source>
</reference>
<feature type="domain" description="Phage replisome organiser N-terminal" evidence="2">
    <location>
        <begin position="9"/>
        <end position="126"/>
    </location>
</feature>
<evidence type="ECO:0000259" key="2">
    <source>
        <dbReference type="Pfam" id="PF09681"/>
    </source>
</evidence>
<dbReference type="AlphaFoldDB" id="A0A8J6TQ23"/>
<feature type="region of interest" description="Disordered" evidence="1">
    <location>
        <begin position="116"/>
        <end position="190"/>
    </location>
</feature>
<feature type="compositionally biased region" description="Low complexity" evidence="1">
    <location>
        <begin position="125"/>
        <end position="139"/>
    </location>
</feature>